<reference evidence="3" key="1">
    <citation type="submission" date="2015-10" db="EMBL/GenBank/DDBJ databases">
        <authorList>
            <person name="Luecker S."/>
            <person name="Luecker S."/>
        </authorList>
    </citation>
    <scope>NUCLEOTIDE SEQUENCE [LARGE SCALE GENOMIC DNA]</scope>
</reference>
<protein>
    <submittedName>
        <fullName evidence="2">Uncharacterized protein</fullName>
    </submittedName>
</protein>
<feature type="region of interest" description="Disordered" evidence="1">
    <location>
        <begin position="1"/>
        <end position="83"/>
    </location>
</feature>
<organism evidence="2 3">
    <name type="scientific">Candidatus Nitrospira nitrificans</name>
    <dbReference type="NCBI Taxonomy" id="1742973"/>
    <lineage>
        <taxon>Bacteria</taxon>
        <taxon>Pseudomonadati</taxon>
        <taxon>Nitrospirota</taxon>
        <taxon>Nitrospiria</taxon>
        <taxon>Nitrospirales</taxon>
        <taxon>Nitrospiraceae</taxon>
        <taxon>Nitrospira</taxon>
    </lineage>
</organism>
<evidence type="ECO:0000313" key="3">
    <source>
        <dbReference type="Proteomes" id="UP000198736"/>
    </source>
</evidence>
<keyword evidence="3" id="KW-1185">Reference proteome</keyword>
<dbReference type="Proteomes" id="UP000198736">
    <property type="component" value="Unassembled WGS sequence"/>
</dbReference>
<feature type="compositionally biased region" description="Low complexity" evidence="1">
    <location>
        <begin position="44"/>
        <end position="59"/>
    </location>
</feature>
<accession>A0A0S4LLS7</accession>
<evidence type="ECO:0000256" key="1">
    <source>
        <dbReference type="SAM" id="MobiDB-lite"/>
    </source>
</evidence>
<dbReference type="EMBL" id="CZPZ01000024">
    <property type="protein sequence ID" value="CUS37645.1"/>
    <property type="molecule type" value="Genomic_DNA"/>
</dbReference>
<proteinExistence type="predicted"/>
<dbReference type="STRING" id="1742973.COMA2_300002"/>
<gene>
    <name evidence="2" type="ORF">COMA2_300002</name>
</gene>
<name>A0A0S4LLS7_9BACT</name>
<dbReference type="AlphaFoldDB" id="A0A0S4LLS7"/>
<evidence type="ECO:0000313" key="2">
    <source>
        <dbReference type="EMBL" id="CUS37645.1"/>
    </source>
</evidence>
<sequence>MSRQAAQSSEGKRPSATGRGVGAAQPSGPSAGVTRAHGSGVVLSGPTRGAAPGRGSAAGHDGGAKKSGQRAAATSRAGAWQGQ</sequence>